<dbReference type="InterPro" id="IPR056670">
    <property type="entry name" value="DUF7768"/>
</dbReference>
<dbReference type="EMBL" id="NIHS01000034">
    <property type="protein sequence ID" value="PLT70469.1"/>
    <property type="molecule type" value="Genomic_DNA"/>
</dbReference>
<gene>
    <name evidence="2" type="ORF">CDL26_14260</name>
</gene>
<accession>A0A2N5P5R2</accession>
<protein>
    <recommendedName>
        <fullName evidence="1">DUF7768 domain-containing protein</fullName>
    </recommendedName>
</protein>
<feature type="domain" description="DUF7768" evidence="1">
    <location>
        <begin position="5"/>
        <end position="104"/>
    </location>
</feature>
<sequence length="133" mass="15466">MLQGKKAYICSPLSAPNPEGVQHNMELAKYYLMQMKRLYHCRTFASHAHLPLMLDDRIPEERETAMQIGALMLDLCEVLIICGSCISEGMRREIQTAFEKGKDVYWYDSKMKPGELMKVENWRSIDDEVQIYT</sequence>
<evidence type="ECO:0000259" key="1">
    <source>
        <dbReference type="Pfam" id="PF24963"/>
    </source>
</evidence>
<dbReference type="Gene3D" id="3.40.50.10400">
    <property type="entry name" value="Hypothetical protein PA1492"/>
    <property type="match status" value="1"/>
</dbReference>
<evidence type="ECO:0000313" key="2">
    <source>
        <dbReference type="EMBL" id="PLT70469.1"/>
    </source>
</evidence>
<comment type="caution">
    <text evidence="2">The sequence shown here is derived from an EMBL/GenBank/DDBJ whole genome shotgun (WGS) entry which is preliminary data.</text>
</comment>
<dbReference type="AlphaFoldDB" id="A0A2N5P5R2"/>
<name>A0A2N5P5R2_MEDGN</name>
<dbReference type="RefSeq" id="WP_005342229.1">
    <property type="nucleotide sequence ID" value="NZ_NIHS01000034.1"/>
</dbReference>
<dbReference type="Proteomes" id="UP000234891">
    <property type="component" value="Unassembled WGS sequence"/>
</dbReference>
<evidence type="ECO:0000313" key="3">
    <source>
        <dbReference type="Proteomes" id="UP000234891"/>
    </source>
</evidence>
<proteinExistence type="predicted"/>
<reference evidence="2 3" key="1">
    <citation type="journal article" date="2017" name="Genome Med.">
        <title>A novel Ruminococcus gnavus clade enriched in inflammatory bowel disease patients.</title>
        <authorList>
            <person name="Hall A.B."/>
            <person name="Yassour M."/>
            <person name="Sauk J."/>
            <person name="Garner A."/>
            <person name="Jiang X."/>
            <person name="Arthur T."/>
            <person name="Lagoudas G.K."/>
            <person name="Vatanen T."/>
            <person name="Fornelos N."/>
            <person name="Wilson R."/>
            <person name="Bertha M."/>
            <person name="Cohen M."/>
            <person name="Garber J."/>
            <person name="Khalili H."/>
            <person name="Gevers D."/>
            <person name="Ananthakrishnan A.N."/>
            <person name="Kugathasan S."/>
            <person name="Lander E.S."/>
            <person name="Blainey P."/>
            <person name="Vlamakis H."/>
            <person name="Xavier R.J."/>
            <person name="Huttenhower C."/>
        </authorList>
    </citation>
    <scope>NUCLEOTIDE SEQUENCE [LARGE SCALE GENOMIC DNA]</scope>
    <source>
        <strain evidence="2 3">RJX1124</strain>
    </source>
</reference>
<organism evidence="2 3">
    <name type="scientific">Mediterraneibacter gnavus</name>
    <name type="common">Ruminococcus gnavus</name>
    <dbReference type="NCBI Taxonomy" id="33038"/>
    <lineage>
        <taxon>Bacteria</taxon>
        <taxon>Bacillati</taxon>
        <taxon>Bacillota</taxon>
        <taxon>Clostridia</taxon>
        <taxon>Lachnospirales</taxon>
        <taxon>Lachnospiraceae</taxon>
        <taxon>Mediterraneibacter</taxon>
    </lineage>
</organism>
<dbReference type="Pfam" id="PF24963">
    <property type="entry name" value="DUF7768"/>
    <property type="match status" value="1"/>
</dbReference>